<gene>
    <name evidence="11 13" type="primary">atpB</name>
    <name evidence="13" type="ORF">Verru16b_01042</name>
</gene>
<dbReference type="AlphaFoldDB" id="A0A1D8ASY7"/>
<dbReference type="PROSITE" id="PS00449">
    <property type="entry name" value="ATPASE_A"/>
    <property type="match status" value="1"/>
</dbReference>
<feature type="transmembrane region" description="Helical" evidence="11">
    <location>
        <begin position="152"/>
        <end position="171"/>
    </location>
</feature>
<keyword evidence="9 11" id="KW-0472">Membrane</keyword>
<dbReference type="HAMAP" id="MF_01393">
    <property type="entry name" value="ATP_synth_a_bact"/>
    <property type="match status" value="1"/>
</dbReference>
<keyword evidence="14" id="KW-1185">Reference proteome</keyword>
<name>A0A1D8ASY7_9BACT</name>
<evidence type="ECO:0000256" key="3">
    <source>
        <dbReference type="ARBA" id="ARBA00022448"/>
    </source>
</evidence>
<evidence type="ECO:0000256" key="1">
    <source>
        <dbReference type="ARBA" id="ARBA00004141"/>
    </source>
</evidence>
<evidence type="ECO:0000256" key="5">
    <source>
        <dbReference type="ARBA" id="ARBA00022692"/>
    </source>
</evidence>
<feature type="transmembrane region" description="Helical" evidence="11">
    <location>
        <begin position="94"/>
        <end position="115"/>
    </location>
</feature>
<dbReference type="PANTHER" id="PTHR42823">
    <property type="entry name" value="ATP SYNTHASE SUBUNIT A, CHLOROPLASTIC"/>
    <property type="match status" value="1"/>
</dbReference>
<accession>A0A1D8ASY7</accession>
<evidence type="ECO:0000256" key="8">
    <source>
        <dbReference type="ARBA" id="ARBA00023065"/>
    </source>
</evidence>
<dbReference type="PRINTS" id="PR00123">
    <property type="entry name" value="ATPASEA"/>
</dbReference>
<feature type="transmembrane region" description="Helical" evidence="11">
    <location>
        <begin position="192"/>
        <end position="214"/>
    </location>
</feature>
<evidence type="ECO:0000256" key="9">
    <source>
        <dbReference type="ARBA" id="ARBA00023136"/>
    </source>
</evidence>
<dbReference type="PATRIC" id="fig|1838286.3.peg.1045"/>
<dbReference type="GO" id="GO:0005886">
    <property type="term" value="C:plasma membrane"/>
    <property type="evidence" value="ECO:0007669"/>
    <property type="project" value="UniProtKB-SubCell"/>
</dbReference>
<evidence type="ECO:0000256" key="6">
    <source>
        <dbReference type="ARBA" id="ARBA00022781"/>
    </source>
</evidence>
<protein>
    <recommendedName>
        <fullName evidence="11">ATP synthase subunit a</fullName>
    </recommendedName>
    <alternativeName>
        <fullName evidence="11">ATP synthase F0 sector subunit a</fullName>
    </alternativeName>
    <alternativeName>
        <fullName evidence="11">F-ATPase subunit 6</fullName>
    </alternativeName>
</protein>
<feature type="transmembrane region" description="Helical" evidence="11">
    <location>
        <begin position="39"/>
        <end position="61"/>
    </location>
</feature>
<evidence type="ECO:0000256" key="4">
    <source>
        <dbReference type="ARBA" id="ARBA00022547"/>
    </source>
</evidence>
<keyword evidence="11" id="KW-1003">Cell membrane</keyword>
<dbReference type="Gene3D" id="1.20.120.220">
    <property type="entry name" value="ATP synthase, F0 complex, subunit A"/>
    <property type="match status" value="1"/>
</dbReference>
<dbReference type="InterPro" id="IPR023011">
    <property type="entry name" value="ATP_synth_F0_asu_AS"/>
</dbReference>
<dbReference type="PANTHER" id="PTHR42823:SF3">
    <property type="entry name" value="ATP SYNTHASE SUBUNIT A, CHLOROPLASTIC"/>
    <property type="match status" value="1"/>
</dbReference>
<comment type="subcellular location">
    <subcellularLocation>
        <location evidence="11">Cell membrane</location>
        <topology evidence="11">Multi-pass membrane protein</topology>
    </subcellularLocation>
    <subcellularLocation>
        <location evidence="1">Membrane</location>
        <topology evidence="1">Multi-pass membrane protein</topology>
    </subcellularLocation>
</comment>
<dbReference type="InterPro" id="IPR000568">
    <property type="entry name" value="ATP_synth_F0_asu"/>
</dbReference>
<feature type="chain" id="PRO_5009105087" description="ATP synthase subunit a" evidence="12">
    <location>
        <begin position="22"/>
        <end position="288"/>
    </location>
</feature>
<dbReference type="GO" id="GO:0046933">
    <property type="term" value="F:proton-transporting ATP synthase activity, rotational mechanism"/>
    <property type="evidence" value="ECO:0007669"/>
    <property type="project" value="UniProtKB-UniRule"/>
</dbReference>
<feature type="transmembrane region" description="Helical" evidence="11">
    <location>
        <begin position="234"/>
        <end position="261"/>
    </location>
</feature>
<dbReference type="STRING" id="1838286.Verru16b_01042"/>
<dbReference type="SUPFAM" id="SSF81336">
    <property type="entry name" value="F1F0 ATP synthase subunit A"/>
    <property type="match status" value="1"/>
</dbReference>
<comment type="similarity">
    <text evidence="2 11">Belongs to the ATPase A chain family.</text>
</comment>
<dbReference type="EMBL" id="CP016094">
    <property type="protein sequence ID" value="AOS43982.1"/>
    <property type="molecule type" value="Genomic_DNA"/>
</dbReference>
<evidence type="ECO:0000256" key="10">
    <source>
        <dbReference type="ARBA" id="ARBA00023310"/>
    </source>
</evidence>
<evidence type="ECO:0000313" key="14">
    <source>
        <dbReference type="Proteomes" id="UP000095228"/>
    </source>
</evidence>
<feature type="signal peptide" evidence="12">
    <location>
        <begin position="1"/>
        <end position="21"/>
    </location>
</feature>
<keyword evidence="6 11" id="KW-0375">Hydrogen ion transport</keyword>
<dbReference type="RefSeq" id="WP_069961285.1">
    <property type="nucleotide sequence ID" value="NZ_CP016094.1"/>
</dbReference>
<evidence type="ECO:0000256" key="2">
    <source>
        <dbReference type="ARBA" id="ARBA00006810"/>
    </source>
</evidence>
<dbReference type="GO" id="GO:0045259">
    <property type="term" value="C:proton-transporting ATP synthase complex"/>
    <property type="evidence" value="ECO:0007669"/>
    <property type="project" value="UniProtKB-KW"/>
</dbReference>
<dbReference type="Pfam" id="PF00119">
    <property type="entry name" value="ATP-synt_A"/>
    <property type="match status" value="1"/>
</dbReference>
<organism evidence="13 14">
    <name type="scientific">Lacunisphaera limnophila</name>
    <dbReference type="NCBI Taxonomy" id="1838286"/>
    <lineage>
        <taxon>Bacteria</taxon>
        <taxon>Pseudomonadati</taxon>
        <taxon>Verrucomicrobiota</taxon>
        <taxon>Opitutia</taxon>
        <taxon>Opitutales</taxon>
        <taxon>Opitutaceae</taxon>
        <taxon>Lacunisphaera</taxon>
    </lineage>
</organism>
<dbReference type="Proteomes" id="UP000095228">
    <property type="component" value="Chromosome"/>
</dbReference>
<keyword evidence="7 11" id="KW-1133">Transmembrane helix</keyword>
<sequence>MLRPTKLLCLAVLATATLAHASDSGVAPAASNLIEGLPITNSMATGWAVSAFIIGLILFAVRKPQILPTKSQAVFESMLEALRDLFEPIVGKKAFPAAFPLLVTFFIFILIQNWMGLMPGVGTIGTERGFSDGSHTFTPWVRPFTADFNGTIALALVSFGAWLIIVFKYAGPKLILWDLFGNKAEKSETPGWLYPILSLVFLIVGFIEVFSIIIRPFTLSVRLFGNVFGGENLLHGTSFLFIFYFMELLVGLIQAIVFTLLSSVYIGLICNHGDDHDHAEGHGAGAHH</sequence>
<evidence type="ECO:0000256" key="12">
    <source>
        <dbReference type="SAM" id="SignalP"/>
    </source>
</evidence>
<keyword evidence="10 11" id="KW-0066">ATP synthesis</keyword>
<comment type="function">
    <text evidence="11">Key component of the proton channel; it plays a direct role in the translocation of protons across the membrane.</text>
</comment>
<keyword evidence="4 11" id="KW-0138">CF(0)</keyword>
<dbReference type="CDD" id="cd00310">
    <property type="entry name" value="ATP-synt_Fo_a_6"/>
    <property type="match status" value="1"/>
</dbReference>
<dbReference type="OrthoDB" id="9789241at2"/>
<evidence type="ECO:0000313" key="13">
    <source>
        <dbReference type="EMBL" id="AOS43982.1"/>
    </source>
</evidence>
<dbReference type="KEGG" id="obg:Verru16b_01042"/>
<keyword evidence="3 11" id="KW-0813">Transport</keyword>
<proteinExistence type="inferred from homology"/>
<dbReference type="InterPro" id="IPR035908">
    <property type="entry name" value="F0_ATP_A_sf"/>
</dbReference>
<keyword evidence="5 11" id="KW-0812">Transmembrane</keyword>
<keyword evidence="12" id="KW-0732">Signal</keyword>
<evidence type="ECO:0000256" key="11">
    <source>
        <dbReference type="HAMAP-Rule" id="MF_01393"/>
    </source>
</evidence>
<reference evidence="13 14" key="1">
    <citation type="submission" date="2016-06" db="EMBL/GenBank/DDBJ databases">
        <title>Three novel species with peptidoglycan cell walls form the new genus Lacunisphaera gen. nov. in the family Opitutaceae of the verrucomicrobial subdivision 4.</title>
        <authorList>
            <person name="Rast P."/>
            <person name="Gloeckner I."/>
            <person name="Jogler M."/>
            <person name="Boedeker C."/>
            <person name="Jeske O."/>
            <person name="Wiegand S."/>
            <person name="Reinhardt R."/>
            <person name="Schumann P."/>
            <person name="Rohde M."/>
            <person name="Spring S."/>
            <person name="Gloeckner F.O."/>
            <person name="Jogler C."/>
        </authorList>
    </citation>
    <scope>NUCLEOTIDE SEQUENCE [LARGE SCALE GENOMIC DNA]</scope>
    <source>
        <strain evidence="13 14">IG16b</strain>
    </source>
</reference>
<dbReference type="InterPro" id="IPR045082">
    <property type="entry name" value="ATP_syn_F0_a_bact/chloroplast"/>
</dbReference>
<evidence type="ECO:0000256" key="7">
    <source>
        <dbReference type="ARBA" id="ARBA00022989"/>
    </source>
</evidence>
<dbReference type="GO" id="GO:0042777">
    <property type="term" value="P:proton motive force-driven plasma membrane ATP synthesis"/>
    <property type="evidence" value="ECO:0007669"/>
    <property type="project" value="TreeGrafter"/>
</dbReference>
<keyword evidence="8 11" id="KW-0406">Ion transport</keyword>